<dbReference type="Gene3D" id="1.20.272.40">
    <property type="match status" value="1"/>
</dbReference>
<dbReference type="PROSITE" id="PS51192">
    <property type="entry name" value="HELICASE_ATP_BIND_1"/>
    <property type="match status" value="1"/>
</dbReference>
<evidence type="ECO:0000256" key="2">
    <source>
        <dbReference type="ARBA" id="ARBA00008708"/>
    </source>
</evidence>
<dbReference type="InterPro" id="IPR044774">
    <property type="entry name" value="Suv3_DEXQc"/>
</dbReference>
<evidence type="ECO:0000256" key="10">
    <source>
        <dbReference type="ARBA" id="ARBA00023128"/>
    </source>
</evidence>
<dbReference type="FunFam" id="1.20.58.1080:FF:000004">
    <property type="entry name" value="SUV3p ATP-dependent RNA helicase"/>
    <property type="match status" value="1"/>
</dbReference>
<dbReference type="Proteomes" id="UP000001640">
    <property type="component" value="Chromosome 3"/>
</dbReference>
<dbReference type="Gene3D" id="1.20.58.1080">
    <property type="match status" value="1"/>
</dbReference>
<organism evidence="15 16">
    <name type="scientific">Naumovozyma castellii</name>
    <name type="common">Yeast</name>
    <name type="synonym">Saccharomyces castellii</name>
    <dbReference type="NCBI Taxonomy" id="27288"/>
    <lineage>
        <taxon>Eukaryota</taxon>
        <taxon>Fungi</taxon>
        <taxon>Dikarya</taxon>
        <taxon>Ascomycota</taxon>
        <taxon>Saccharomycotina</taxon>
        <taxon>Saccharomycetes</taxon>
        <taxon>Saccharomycetales</taxon>
        <taxon>Saccharomycetaceae</taxon>
        <taxon>Naumovozyma</taxon>
    </lineage>
</organism>
<feature type="domain" description="Helicase C-terminal" evidence="14">
    <location>
        <begin position="392"/>
        <end position="549"/>
    </location>
</feature>
<comment type="catalytic activity">
    <reaction evidence="11">
        <text>ATP + H2O = ADP + phosphate + H(+)</text>
        <dbReference type="Rhea" id="RHEA:13065"/>
        <dbReference type="ChEBI" id="CHEBI:15377"/>
        <dbReference type="ChEBI" id="CHEBI:15378"/>
        <dbReference type="ChEBI" id="CHEBI:30616"/>
        <dbReference type="ChEBI" id="CHEBI:43474"/>
        <dbReference type="ChEBI" id="CHEBI:456216"/>
        <dbReference type="EC" id="3.6.4.13"/>
    </reaction>
</comment>
<dbReference type="InterPro" id="IPR055206">
    <property type="entry name" value="DEXQc_SUV3"/>
</dbReference>
<dbReference type="FunFam" id="3.40.50.300:FF:001549">
    <property type="entry name" value="SUV3p ATP-dependent RNA helicase"/>
    <property type="match status" value="1"/>
</dbReference>
<evidence type="ECO:0000256" key="5">
    <source>
        <dbReference type="ARBA" id="ARBA00022801"/>
    </source>
</evidence>
<dbReference type="Gene3D" id="3.40.50.300">
    <property type="entry name" value="P-loop containing nucleotide triphosphate hydrolases"/>
    <property type="match status" value="2"/>
</dbReference>
<dbReference type="InterPro" id="IPR050699">
    <property type="entry name" value="RNA-DNA_Helicase"/>
</dbReference>
<dbReference type="InterPro" id="IPR001650">
    <property type="entry name" value="Helicase_C-like"/>
</dbReference>
<dbReference type="Pfam" id="PF12513">
    <property type="entry name" value="SUV3_C"/>
    <property type="match status" value="1"/>
</dbReference>
<dbReference type="PANTHER" id="PTHR12131">
    <property type="entry name" value="ATP-DEPENDENT RNA AND DNA HELICASE"/>
    <property type="match status" value="1"/>
</dbReference>
<evidence type="ECO:0000256" key="9">
    <source>
        <dbReference type="ARBA" id="ARBA00022946"/>
    </source>
</evidence>
<dbReference type="GO" id="GO:0000957">
    <property type="term" value="P:mitochondrial RNA catabolic process"/>
    <property type="evidence" value="ECO:0007669"/>
    <property type="project" value="EnsemblFungi"/>
</dbReference>
<evidence type="ECO:0000256" key="7">
    <source>
        <dbReference type="ARBA" id="ARBA00022840"/>
    </source>
</evidence>
<dbReference type="KEGG" id="ncs:NCAS_0C02490"/>
<dbReference type="CDD" id="cd18805">
    <property type="entry name" value="SF2_C_suv3"/>
    <property type="match status" value="1"/>
</dbReference>
<evidence type="ECO:0000256" key="3">
    <source>
        <dbReference type="ARBA" id="ARBA00012552"/>
    </source>
</evidence>
<evidence type="ECO:0000259" key="13">
    <source>
        <dbReference type="PROSITE" id="PS51192"/>
    </source>
</evidence>
<dbReference type="GO" id="GO:0003723">
    <property type="term" value="F:RNA binding"/>
    <property type="evidence" value="ECO:0007669"/>
    <property type="project" value="UniProtKB-KW"/>
</dbReference>
<comment type="similarity">
    <text evidence="2">Belongs to the helicase family.</text>
</comment>
<dbReference type="Pfam" id="PF00271">
    <property type="entry name" value="Helicase_C"/>
    <property type="match status" value="1"/>
</dbReference>
<dbReference type="GO" id="GO:0006264">
    <property type="term" value="P:mitochondrial DNA replication"/>
    <property type="evidence" value="ECO:0007669"/>
    <property type="project" value="EnsemblFungi"/>
</dbReference>
<dbReference type="GO" id="GO:0000372">
    <property type="term" value="P:Group I intron splicing"/>
    <property type="evidence" value="ECO:0007669"/>
    <property type="project" value="EnsemblFungi"/>
</dbReference>
<proteinExistence type="inferred from homology"/>
<dbReference type="Pfam" id="PF22527">
    <property type="entry name" value="DEXQc_Suv3"/>
    <property type="match status" value="1"/>
</dbReference>
<evidence type="ECO:0000313" key="16">
    <source>
        <dbReference type="Proteomes" id="UP000001640"/>
    </source>
</evidence>
<evidence type="ECO:0000256" key="12">
    <source>
        <dbReference type="ARBA" id="ARBA00071444"/>
    </source>
</evidence>
<dbReference type="PROSITE" id="PS51194">
    <property type="entry name" value="HELICASE_CTER"/>
    <property type="match status" value="1"/>
</dbReference>
<dbReference type="RefSeq" id="XP_003675605.1">
    <property type="nucleotide sequence ID" value="XM_003675557.1"/>
</dbReference>
<reference evidence="15 16" key="1">
    <citation type="journal article" date="2011" name="Proc. Natl. Acad. Sci. U.S.A.">
        <title>Evolutionary erosion of yeast sex chromosomes by mating-type switching accidents.</title>
        <authorList>
            <person name="Gordon J.L."/>
            <person name="Armisen D."/>
            <person name="Proux-Wera E."/>
            <person name="Oheigeartaigh S.S."/>
            <person name="Byrne K.P."/>
            <person name="Wolfe K.H."/>
        </authorList>
    </citation>
    <scope>NUCLEOTIDE SEQUENCE [LARGE SCALE GENOMIC DNA]</scope>
    <source>
        <strain evidence="16">ATCC 76901 / BCRC 22586 / CBS 4309 / NBRC 1992 / NRRL Y-12630</strain>
    </source>
</reference>
<name>G0VCM9_NAUCA</name>
<dbReference type="InParanoid" id="G0VCM9"/>
<dbReference type="GO" id="GO:0045025">
    <property type="term" value="C:mitochondrial degradosome"/>
    <property type="evidence" value="ECO:0007669"/>
    <property type="project" value="EnsemblFungi"/>
</dbReference>
<evidence type="ECO:0000313" key="15">
    <source>
        <dbReference type="EMBL" id="CCC69239.1"/>
    </source>
</evidence>
<dbReference type="eggNOG" id="KOG0953">
    <property type="taxonomic scope" value="Eukaryota"/>
</dbReference>
<keyword evidence="5" id="KW-0378">Hydrolase</keyword>
<dbReference type="STRING" id="1064592.G0VCM9"/>
<dbReference type="InterPro" id="IPR022192">
    <property type="entry name" value="SUV3_C"/>
</dbReference>
<dbReference type="OrthoDB" id="6692397at2759"/>
<evidence type="ECO:0000259" key="14">
    <source>
        <dbReference type="PROSITE" id="PS51194"/>
    </source>
</evidence>
<dbReference type="GO" id="GO:0008859">
    <property type="term" value="F:exoribonuclease II activity"/>
    <property type="evidence" value="ECO:0007669"/>
    <property type="project" value="EnsemblFungi"/>
</dbReference>
<dbReference type="GO" id="GO:0003724">
    <property type="term" value="F:RNA helicase activity"/>
    <property type="evidence" value="ECO:0007669"/>
    <property type="project" value="UniProtKB-EC"/>
</dbReference>
<dbReference type="AlphaFoldDB" id="G0VCM9"/>
<dbReference type="InterPro" id="IPR014001">
    <property type="entry name" value="Helicase_ATP-bd"/>
</dbReference>
<evidence type="ECO:0000256" key="4">
    <source>
        <dbReference type="ARBA" id="ARBA00022741"/>
    </source>
</evidence>
<dbReference type="PANTHER" id="PTHR12131:SF1">
    <property type="entry name" value="ATP-DEPENDENT RNA HELICASE SUPV3L1, MITOCHONDRIAL-RELATED"/>
    <property type="match status" value="1"/>
</dbReference>
<dbReference type="InterPro" id="IPR027417">
    <property type="entry name" value="P-loop_NTPase"/>
</dbReference>
<dbReference type="FunCoup" id="G0VCM9">
    <property type="interactions" value="744"/>
</dbReference>
<protein>
    <recommendedName>
        <fullName evidence="12">ATP-dependent RNA helicase SUV3, mitochondrial</fullName>
        <ecNumber evidence="3">3.6.4.13</ecNumber>
    </recommendedName>
</protein>
<accession>G0VCM9</accession>
<keyword evidence="16" id="KW-1185">Reference proteome</keyword>
<keyword evidence="8" id="KW-0694">RNA-binding</keyword>
<dbReference type="EMBL" id="HE576754">
    <property type="protein sequence ID" value="CCC69239.1"/>
    <property type="molecule type" value="Genomic_DNA"/>
</dbReference>
<reference key="2">
    <citation type="submission" date="2011-08" db="EMBL/GenBank/DDBJ databases">
        <title>Genome sequence of Naumovozyma castellii.</title>
        <authorList>
            <person name="Gordon J.L."/>
            <person name="Armisen D."/>
            <person name="Proux-Wera E."/>
            <person name="OhEigeartaigh S.S."/>
            <person name="Byrne K.P."/>
            <person name="Wolfe K.H."/>
        </authorList>
    </citation>
    <scope>NUCLEOTIDE SEQUENCE</scope>
    <source>
        <strain>Type strain:CBS 4309</strain>
    </source>
</reference>
<evidence type="ECO:0000256" key="6">
    <source>
        <dbReference type="ARBA" id="ARBA00022806"/>
    </source>
</evidence>
<dbReference type="GeneID" id="96902822"/>
<keyword evidence="10" id="KW-0496">Mitochondrion</keyword>
<dbReference type="FunFam" id="3.40.50.300:FF:000269">
    <property type="entry name" value="ATP-dependent RNA helicase SUPV3L1, mitochondrial"/>
    <property type="match status" value="1"/>
</dbReference>
<evidence type="ECO:0000256" key="1">
    <source>
        <dbReference type="ARBA" id="ARBA00004173"/>
    </source>
</evidence>
<feature type="domain" description="Helicase ATP-binding" evidence="13">
    <location>
        <begin position="228"/>
        <end position="367"/>
    </location>
</feature>
<dbReference type="SUPFAM" id="SSF52540">
    <property type="entry name" value="P-loop containing nucleoside triphosphate hydrolases"/>
    <property type="match status" value="1"/>
</dbReference>
<evidence type="ECO:0000256" key="8">
    <source>
        <dbReference type="ARBA" id="ARBA00022884"/>
    </source>
</evidence>
<dbReference type="GO" id="GO:0000965">
    <property type="term" value="P:mitochondrial RNA 3'-end processing"/>
    <property type="evidence" value="ECO:0007669"/>
    <property type="project" value="TreeGrafter"/>
</dbReference>
<dbReference type="HOGENOM" id="CLU_010647_2_2_1"/>
<keyword evidence="4" id="KW-0547">Nucleotide-binding</keyword>
<dbReference type="GO" id="GO:0005524">
    <property type="term" value="F:ATP binding"/>
    <property type="evidence" value="ECO:0007669"/>
    <property type="project" value="UniProtKB-KW"/>
</dbReference>
<keyword evidence="9" id="KW-0809">Transit peptide</keyword>
<dbReference type="EC" id="3.6.4.13" evidence="3"/>
<dbReference type="OMA" id="FCEMIIF"/>
<dbReference type="CDD" id="cd17913">
    <property type="entry name" value="DEXQc_Suv3"/>
    <property type="match status" value="1"/>
</dbReference>
<dbReference type="SMART" id="SM00490">
    <property type="entry name" value="HELICc"/>
    <property type="match status" value="1"/>
</dbReference>
<gene>
    <name evidence="15" type="primary">NCAS0C02490</name>
    <name evidence="15" type="ordered locus">NCAS_0C02490</name>
</gene>
<evidence type="ECO:0000256" key="11">
    <source>
        <dbReference type="ARBA" id="ARBA00047984"/>
    </source>
</evidence>
<keyword evidence="7" id="KW-0067">ATP-binding</keyword>
<dbReference type="SMART" id="SM00487">
    <property type="entry name" value="DEXDc"/>
    <property type="match status" value="1"/>
</dbReference>
<keyword evidence="6" id="KW-0347">Helicase</keyword>
<comment type="subcellular location">
    <subcellularLocation>
        <location evidence="1">Mitochondrion</location>
    </subcellularLocation>
</comment>
<sequence length="739" mass="85665">MSVMLRHLCVPVNPLRFRSIQLRTALRCLHMIREPAPLHIFEDRNWLVRKPTYSYLPKHELKSSKPYFDFTIDCDNVYTKNEQFRKELDLALKRIYQDQVSAATRKESKLKKYTWCKLRDYIYQQLNNPDLDSIIDQYRTTLYKTIQPNEPKTIIPQLVKCQEIDNPQMWSELLKKEPTSIMLSDKYHYLLIEIFDHIYRQEIIPSFYEEDESKTEVNISNPAEWFSEARKIRRHIIMHIGPTNSGKTYKALQKLKTAESGYYAGPLRLLAREIYDRFKSEGIRCNLLTGEEVIRDLDDMGNSAKLTSGTVEMVPLNKKFDIVVLDEIQMMSDEDRGWAWTNALLGAQAREVHLCGEKSTLPLVRKIVEMTGDQLTINEYERLGGLNVEKKSIKTKLKGLERGDCIVAFSKKKILDLKLEIEAKTDMKVAVIYGSLPPETRVQQANLFNSGEADILVASDAIGMGLNLSIDRIIFSTDLKFNGKELINLSSSNIKQIGGRAGRFKSHDEDRPTGYISSFDSAVLQSVKEGIEAPIEYLKSAVIWPTDKICEQLLMRFPPGTPPSVLLQTLSDQLEKGSKKIFKVSNLKDKFEVIKIFEHMDDIPFLDKLKLSNAPVKDLPMVKKAFYNFCQTIAKGQTRGLLTYNIPFKLLDYRYITDDKNGLEVYEALYNIIMLFFWLSNRYPSYFVDLESATDLKYFCEMIIFEKLDRLKKNPYLRKSFAPTQRGSFSFNNRRNNRH</sequence>